<evidence type="ECO:0000256" key="15">
    <source>
        <dbReference type="ARBA" id="ARBA00047872"/>
    </source>
</evidence>
<dbReference type="Gene3D" id="3.30.70.260">
    <property type="match status" value="2"/>
</dbReference>
<dbReference type="NCBIfam" id="NF005155">
    <property type="entry name" value="PRK06635.1-4"/>
    <property type="match status" value="1"/>
</dbReference>
<dbReference type="InterPro" id="IPR041740">
    <property type="entry name" value="AKii-LysC-BS"/>
</dbReference>
<evidence type="ECO:0000256" key="7">
    <source>
        <dbReference type="ARBA" id="ARBA00016273"/>
    </source>
</evidence>
<dbReference type="EMBL" id="FNKO01000002">
    <property type="protein sequence ID" value="SDQ98588.1"/>
    <property type="molecule type" value="Genomic_DNA"/>
</dbReference>
<dbReference type="NCBIfam" id="TIGR00657">
    <property type="entry name" value="asp_kinases"/>
    <property type="match status" value="1"/>
</dbReference>
<keyword evidence="11 17" id="KW-0418">Kinase</keyword>
<dbReference type="CDD" id="cd04913">
    <property type="entry name" value="ACT_AKii-LysC-BS-like_1"/>
    <property type="match status" value="1"/>
</dbReference>
<keyword evidence="9 17" id="KW-0808">Transferase</keyword>
<dbReference type="GO" id="GO:0004072">
    <property type="term" value="F:aspartate kinase activity"/>
    <property type="evidence" value="ECO:0007669"/>
    <property type="project" value="UniProtKB-EC"/>
</dbReference>
<dbReference type="PANTHER" id="PTHR21499">
    <property type="entry name" value="ASPARTATE KINASE"/>
    <property type="match status" value="1"/>
</dbReference>
<dbReference type="RefSeq" id="WP_092524783.1">
    <property type="nucleotide sequence ID" value="NZ_FNKO01000002.1"/>
</dbReference>
<dbReference type="PIRSF" id="PIRSF000726">
    <property type="entry name" value="Asp_kin"/>
    <property type="match status" value="1"/>
</dbReference>
<accession>A0A1H1FCP3</accession>
<dbReference type="UniPathway" id="UPA00050">
    <property type="reaction ID" value="UER00461"/>
</dbReference>
<feature type="binding site" evidence="16">
    <location>
        <position position="185"/>
    </location>
    <ligand>
        <name>ATP</name>
        <dbReference type="ChEBI" id="CHEBI:30616"/>
    </ligand>
</feature>
<dbReference type="UniPathway" id="UPA00034">
    <property type="reaction ID" value="UER00015"/>
</dbReference>
<evidence type="ECO:0000256" key="11">
    <source>
        <dbReference type="ARBA" id="ARBA00022777"/>
    </source>
</evidence>
<dbReference type="NCBIfam" id="TIGR00656">
    <property type="entry name" value="asp_kin_monofn"/>
    <property type="match status" value="1"/>
</dbReference>
<keyword evidence="21" id="KW-1185">Reference proteome</keyword>
<keyword evidence="13" id="KW-0220">Diaminopimelate biosynthesis</keyword>
<name>A0A1H1FCP3_9ACTN</name>
<dbReference type="GO" id="GO:0009090">
    <property type="term" value="P:homoserine biosynthetic process"/>
    <property type="evidence" value="ECO:0007669"/>
    <property type="project" value="TreeGrafter"/>
</dbReference>
<dbReference type="NCBIfam" id="NF005154">
    <property type="entry name" value="PRK06635.1-2"/>
    <property type="match status" value="1"/>
</dbReference>
<dbReference type="CDD" id="cd04261">
    <property type="entry name" value="AAK_AKii-LysC-BS"/>
    <property type="match status" value="1"/>
</dbReference>
<feature type="binding site" evidence="16">
    <location>
        <begin position="210"/>
        <end position="211"/>
    </location>
    <ligand>
        <name>ATP</name>
        <dbReference type="ChEBI" id="CHEBI:30616"/>
    </ligand>
</feature>
<dbReference type="GO" id="GO:0019877">
    <property type="term" value="P:diaminopimelate biosynthetic process"/>
    <property type="evidence" value="ECO:0007669"/>
    <property type="project" value="UniProtKB-KW"/>
</dbReference>
<evidence type="ECO:0000256" key="10">
    <source>
        <dbReference type="ARBA" id="ARBA00022741"/>
    </source>
</evidence>
<comment type="pathway">
    <text evidence="2 18">Amino-acid biosynthesis; L-lysine biosynthesis via DAP pathway; (S)-tetrahydrodipicolinate from L-aspartate: step 1/4.</text>
</comment>
<dbReference type="CDD" id="cd04923">
    <property type="entry name" value="ACT_AK-LysC-DapG-like_2"/>
    <property type="match status" value="1"/>
</dbReference>
<evidence type="ECO:0000256" key="13">
    <source>
        <dbReference type="ARBA" id="ARBA00022915"/>
    </source>
</evidence>
<dbReference type="STRING" id="995062.SAMN04489718_2963"/>
<evidence type="ECO:0000256" key="17">
    <source>
        <dbReference type="RuleBase" id="RU003448"/>
    </source>
</evidence>
<dbReference type="PROSITE" id="PS00324">
    <property type="entry name" value="ASPARTOKINASE"/>
    <property type="match status" value="1"/>
</dbReference>
<dbReference type="Proteomes" id="UP000199301">
    <property type="component" value="Unassembled WGS sequence"/>
</dbReference>
<feature type="binding site" evidence="16">
    <location>
        <position position="47"/>
    </location>
    <ligand>
        <name>substrate</name>
    </ligand>
</feature>
<evidence type="ECO:0000256" key="16">
    <source>
        <dbReference type="PIRSR" id="PIRSR000726-1"/>
    </source>
</evidence>
<keyword evidence="10 16" id="KW-0547">Nucleotide-binding</keyword>
<dbReference type="InterPro" id="IPR001341">
    <property type="entry name" value="Asp_kinase"/>
</dbReference>
<dbReference type="AlphaFoldDB" id="A0A1H1FCP3"/>
<proteinExistence type="inferred from homology"/>
<evidence type="ECO:0000256" key="4">
    <source>
        <dbReference type="ARBA" id="ARBA00005139"/>
    </source>
</evidence>
<dbReference type="OrthoDB" id="9799110at2"/>
<dbReference type="EC" id="2.7.2.4" evidence="6 17"/>
<sequence>MALVVQKYGGSSLESADRIKRVAERIVETRRAGNDVVVVCSAMGDTTDELLDMARQVNPEPPERELDMLLTAGERISNALVAMAIESLGEQARSLSGSQAGVITTSAHQNARIMDVTPDRVREALDEGQVVMVAGFQGVSQESKDITTLGRGGSDTTAVAVAAAMGADVCEIYTDVDGVYTADPRIAKDAKHLDRVTYEEMLELAATGAKVLHLRAVEYARRYAVPLHVRSSYSSKPGTIVSGSVEDLSVEQAMITGVAHDRSEAKVTVRGVPDSRGVAGRIFRAVADAEIDIDMVLQNVSGVASGRTDVTFTVAKSNGAEAVAELEKIKDEVGFQEVVYDDDVGKVSLVGAGMRSHPGVTAAFCEALSDSGVNIEIINTSEIRISVLVRESQLEDAVSTLHSAFELGGEEDAVVYAGSGR</sequence>
<comment type="similarity">
    <text evidence="5 17">Belongs to the aspartokinase family.</text>
</comment>
<dbReference type="GO" id="GO:0005524">
    <property type="term" value="F:ATP binding"/>
    <property type="evidence" value="ECO:0007669"/>
    <property type="project" value="UniProtKB-KW"/>
</dbReference>
<feature type="binding site" evidence="16">
    <location>
        <begin position="7"/>
        <end position="10"/>
    </location>
    <ligand>
        <name>ATP</name>
        <dbReference type="ChEBI" id="CHEBI:30616"/>
    </ligand>
</feature>
<gene>
    <name evidence="20" type="ORF">SAMN04489718_2963</name>
</gene>
<comment type="pathway">
    <text evidence="3 18">Amino-acid biosynthesis; L-methionine biosynthesis via de novo pathway; L-homoserine from L-aspartate: step 1/3.</text>
</comment>
<keyword evidence="14" id="KW-0457">Lysine biosynthesis</keyword>
<dbReference type="Pfam" id="PF00696">
    <property type="entry name" value="AA_kinase"/>
    <property type="match status" value="1"/>
</dbReference>
<feature type="binding site" evidence="16">
    <location>
        <position position="74"/>
    </location>
    <ligand>
        <name>substrate</name>
    </ligand>
</feature>
<dbReference type="PROSITE" id="PS51671">
    <property type="entry name" value="ACT"/>
    <property type="match status" value="1"/>
</dbReference>
<evidence type="ECO:0000256" key="12">
    <source>
        <dbReference type="ARBA" id="ARBA00022840"/>
    </source>
</evidence>
<feature type="binding site" evidence="16">
    <location>
        <begin position="174"/>
        <end position="175"/>
    </location>
    <ligand>
        <name>ATP</name>
        <dbReference type="ChEBI" id="CHEBI:30616"/>
    </ligand>
</feature>
<evidence type="ECO:0000256" key="14">
    <source>
        <dbReference type="ARBA" id="ARBA00023154"/>
    </source>
</evidence>
<dbReference type="UniPathway" id="UPA00051">
    <property type="reaction ID" value="UER00462"/>
</dbReference>
<evidence type="ECO:0000256" key="3">
    <source>
        <dbReference type="ARBA" id="ARBA00004986"/>
    </source>
</evidence>
<dbReference type="InterPro" id="IPR018042">
    <property type="entry name" value="Aspartate_kinase_CS"/>
</dbReference>
<dbReference type="Gene3D" id="3.40.1160.10">
    <property type="entry name" value="Acetylglutamate kinase-like"/>
    <property type="match status" value="1"/>
</dbReference>
<keyword evidence="8 18" id="KW-0028">Amino-acid biosynthesis</keyword>
<evidence type="ECO:0000256" key="2">
    <source>
        <dbReference type="ARBA" id="ARBA00004766"/>
    </source>
</evidence>
<dbReference type="PANTHER" id="PTHR21499:SF3">
    <property type="entry name" value="ASPARTOKINASE"/>
    <property type="match status" value="1"/>
</dbReference>
<feature type="binding site" evidence="16">
    <location>
        <position position="180"/>
    </location>
    <ligand>
        <name>ATP</name>
        <dbReference type="ChEBI" id="CHEBI:30616"/>
    </ligand>
</feature>
<evidence type="ECO:0000256" key="9">
    <source>
        <dbReference type="ARBA" id="ARBA00022679"/>
    </source>
</evidence>
<dbReference type="InterPro" id="IPR002912">
    <property type="entry name" value="ACT_dom"/>
</dbReference>
<dbReference type="InterPro" id="IPR001048">
    <property type="entry name" value="Asp/Glu/Uridylate_kinase"/>
</dbReference>
<dbReference type="InterPro" id="IPR045865">
    <property type="entry name" value="ACT-like_dom_sf"/>
</dbReference>
<evidence type="ECO:0000313" key="21">
    <source>
        <dbReference type="Proteomes" id="UP000199301"/>
    </source>
</evidence>
<dbReference type="GO" id="GO:0005829">
    <property type="term" value="C:cytosol"/>
    <property type="evidence" value="ECO:0007669"/>
    <property type="project" value="TreeGrafter"/>
</dbReference>
<evidence type="ECO:0000256" key="1">
    <source>
        <dbReference type="ARBA" id="ARBA00002843"/>
    </source>
</evidence>
<dbReference type="FunFam" id="3.40.1160.10:FF:000002">
    <property type="entry name" value="Aspartokinase"/>
    <property type="match status" value="1"/>
</dbReference>
<comment type="catalytic activity">
    <reaction evidence="15 17">
        <text>L-aspartate + ATP = 4-phospho-L-aspartate + ADP</text>
        <dbReference type="Rhea" id="RHEA:23776"/>
        <dbReference type="ChEBI" id="CHEBI:29991"/>
        <dbReference type="ChEBI" id="CHEBI:30616"/>
        <dbReference type="ChEBI" id="CHEBI:57535"/>
        <dbReference type="ChEBI" id="CHEBI:456216"/>
        <dbReference type="EC" id="2.7.2.4"/>
    </reaction>
</comment>
<comment type="function">
    <text evidence="1">Catalyzes the phosphorylation of the beta-carboxyl group of aspartic acid with ATP to yield 4-phospho-L-aspartate, which is involved in the branched biosynthetic pathway leading to the biosynthesis of amino acids lysine, threonine, isoleucine and methionine.</text>
</comment>
<organism evidence="20 21">
    <name type="scientific">Actinopolyspora saharensis</name>
    <dbReference type="NCBI Taxonomy" id="995062"/>
    <lineage>
        <taxon>Bacteria</taxon>
        <taxon>Bacillati</taxon>
        <taxon>Actinomycetota</taxon>
        <taxon>Actinomycetes</taxon>
        <taxon>Actinopolysporales</taxon>
        <taxon>Actinopolysporaceae</taxon>
        <taxon>Actinopolyspora</taxon>
    </lineage>
</organism>
<dbReference type="InterPro" id="IPR036393">
    <property type="entry name" value="AceGlu_kinase-like_sf"/>
</dbReference>
<evidence type="ECO:0000313" key="20">
    <source>
        <dbReference type="EMBL" id="SDQ98588.1"/>
    </source>
</evidence>
<dbReference type="SUPFAM" id="SSF55021">
    <property type="entry name" value="ACT-like"/>
    <property type="match status" value="2"/>
</dbReference>
<dbReference type="Pfam" id="PF22468">
    <property type="entry name" value="ACT_9"/>
    <property type="match status" value="2"/>
</dbReference>
<evidence type="ECO:0000256" key="8">
    <source>
        <dbReference type="ARBA" id="ARBA00022605"/>
    </source>
</evidence>
<evidence type="ECO:0000256" key="6">
    <source>
        <dbReference type="ARBA" id="ARBA00013059"/>
    </source>
</evidence>
<dbReference type="GO" id="GO:0009089">
    <property type="term" value="P:lysine biosynthetic process via diaminopimelate"/>
    <property type="evidence" value="ECO:0007669"/>
    <property type="project" value="UniProtKB-UniPathway"/>
</dbReference>
<dbReference type="InterPro" id="IPR005260">
    <property type="entry name" value="Asp_kin_monofn"/>
</dbReference>
<dbReference type="NCBIfam" id="NF005153">
    <property type="entry name" value="PRK06635.1-1"/>
    <property type="match status" value="1"/>
</dbReference>
<evidence type="ECO:0000256" key="5">
    <source>
        <dbReference type="ARBA" id="ARBA00010122"/>
    </source>
</evidence>
<dbReference type="GO" id="GO:0009088">
    <property type="term" value="P:threonine biosynthetic process"/>
    <property type="evidence" value="ECO:0007669"/>
    <property type="project" value="UniProtKB-UniPathway"/>
</dbReference>
<evidence type="ECO:0000259" key="19">
    <source>
        <dbReference type="PROSITE" id="PS51671"/>
    </source>
</evidence>
<keyword evidence="12 16" id="KW-0067">ATP-binding</keyword>
<evidence type="ECO:0000256" key="18">
    <source>
        <dbReference type="RuleBase" id="RU004249"/>
    </source>
</evidence>
<comment type="pathway">
    <text evidence="4 18">Amino-acid biosynthesis; L-threonine biosynthesis; L-threonine from L-aspartate: step 1/5.</text>
</comment>
<dbReference type="InterPro" id="IPR054352">
    <property type="entry name" value="ACT_Aspartokinase"/>
</dbReference>
<protein>
    <recommendedName>
        <fullName evidence="7 17">Aspartokinase</fullName>
        <ecNumber evidence="6 17">2.7.2.4</ecNumber>
    </recommendedName>
</protein>
<feature type="domain" description="ACT" evidence="19">
    <location>
        <begin position="267"/>
        <end position="352"/>
    </location>
</feature>
<reference evidence="21" key="1">
    <citation type="submission" date="2016-10" db="EMBL/GenBank/DDBJ databases">
        <authorList>
            <person name="Varghese N."/>
            <person name="Submissions S."/>
        </authorList>
    </citation>
    <scope>NUCLEOTIDE SEQUENCE [LARGE SCALE GENOMIC DNA]</scope>
    <source>
        <strain evidence="21">DSM 45459</strain>
    </source>
</reference>
<dbReference type="SUPFAM" id="SSF53633">
    <property type="entry name" value="Carbamate kinase-like"/>
    <property type="match status" value="1"/>
</dbReference>